<feature type="region of interest" description="Disordered" evidence="1">
    <location>
        <begin position="270"/>
        <end position="291"/>
    </location>
</feature>
<feature type="region of interest" description="Disordered" evidence="1">
    <location>
        <begin position="341"/>
        <end position="364"/>
    </location>
</feature>
<dbReference type="EMBL" id="CP108036">
    <property type="protein sequence ID" value="WUN80141.1"/>
    <property type="molecule type" value="Genomic_DNA"/>
</dbReference>
<evidence type="ECO:0000256" key="1">
    <source>
        <dbReference type="SAM" id="MobiDB-lite"/>
    </source>
</evidence>
<proteinExistence type="predicted"/>
<keyword evidence="2" id="KW-0812">Transmembrane</keyword>
<feature type="compositionally biased region" description="Polar residues" evidence="1">
    <location>
        <begin position="341"/>
        <end position="357"/>
    </location>
</feature>
<evidence type="ECO:0000256" key="2">
    <source>
        <dbReference type="SAM" id="Phobius"/>
    </source>
</evidence>
<evidence type="ECO:0008006" key="5">
    <source>
        <dbReference type="Google" id="ProtNLM"/>
    </source>
</evidence>
<dbReference type="Proteomes" id="UP001432312">
    <property type="component" value="Chromosome"/>
</dbReference>
<organism evidence="3 4">
    <name type="scientific">Streptomyces erythrochromogenes</name>
    <dbReference type="NCBI Taxonomy" id="285574"/>
    <lineage>
        <taxon>Bacteria</taxon>
        <taxon>Bacillati</taxon>
        <taxon>Actinomycetota</taxon>
        <taxon>Actinomycetes</taxon>
        <taxon>Kitasatosporales</taxon>
        <taxon>Streptomycetaceae</taxon>
        <taxon>Streptomyces</taxon>
    </lineage>
</organism>
<keyword evidence="4" id="KW-1185">Reference proteome</keyword>
<accession>A0ABZ1QBT9</accession>
<gene>
    <name evidence="3" type="ORF">OHA91_17405</name>
</gene>
<feature type="region of interest" description="Disordered" evidence="1">
    <location>
        <begin position="76"/>
        <end position="108"/>
    </location>
</feature>
<keyword evidence="2" id="KW-1133">Transmembrane helix</keyword>
<dbReference type="RefSeq" id="WP_328739582.1">
    <property type="nucleotide sequence ID" value="NZ_CP108036.1"/>
</dbReference>
<sequence length="429" mass="43852">MPFEDDLGAALRQTGDGFTADRHALVDAGEERGRRLVARRRAAVVGGSVLALALIATAGAYTGGLLDGGGAADAVHVASPPTPDGGSGGTGGGPDAGSGKGPRTGSGAVGAERMMVNLEKALAGGNGKLTAMEARGTESEGGAAVSGVYDDGKGKAAVSVGLSRVDPKGSRADQLTQCGDKNLQGYDDCRTERLPDGSKLLIFKGYEYPDRRVDTKCWRAVLVTPAGFLVEASEWNAPAEKDAAVSRPNPPLDDAQLKILVTSPVWHPALNDLPAAEPEPVPQGSGSGTALKDRSAADALESLLVPVGIPIASRGGEGSYGYAVLDDGKGPSLVQLNVSRGESTSGFTGADVTTQPDGTKVRITQGPAEKGKGVVQWTVDTLRKNGLRVTVSGFNTANQSGAATRPTPAVTLEKLQAIALAPGWNRDRN</sequence>
<name>A0ABZ1QBT9_9ACTN</name>
<feature type="transmembrane region" description="Helical" evidence="2">
    <location>
        <begin position="42"/>
        <end position="61"/>
    </location>
</feature>
<keyword evidence="2" id="KW-0472">Membrane</keyword>
<feature type="compositionally biased region" description="Gly residues" evidence="1">
    <location>
        <begin position="85"/>
        <end position="108"/>
    </location>
</feature>
<evidence type="ECO:0000313" key="3">
    <source>
        <dbReference type="EMBL" id="WUN80141.1"/>
    </source>
</evidence>
<reference evidence="3" key="1">
    <citation type="submission" date="2022-10" db="EMBL/GenBank/DDBJ databases">
        <title>The complete genomes of actinobacterial strains from the NBC collection.</title>
        <authorList>
            <person name="Joergensen T.S."/>
            <person name="Alvarez Arevalo M."/>
            <person name="Sterndorff E.B."/>
            <person name="Faurdal D."/>
            <person name="Vuksanovic O."/>
            <person name="Mourched A.-S."/>
            <person name="Charusanti P."/>
            <person name="Shaw S."/>
            <person name="Blin K."/>
            <person name="Weber T."/>
        </authorList>
    </citation>
    <scope>NUCLEOTIDE SEQUENCE</scope>
    <source>
        <strain evidence="3">NBC_00303</strain>
    </source>
</reference>
<dbReference type="GeneID" id="95497849"/>
<protein>
    <recommendedName>
        <fullName evidence="5">LigA protein</fullName>
    </recommendedName>
</protein>
<evidence type="ECO:0000313" key="4">
    <source>
        <dbReference type="Proteomes" id="UP001432312"/>
    </source>
</evidence>